<sequence length="42" mass="4622">MAFVGDSIARNQVESLLCLINSSNPLMLIPMLVLSTEPRSFI</sequence>
<dbReference type="Proteomes" id="UP000053555">
    <property type="component" value="Unassembled WGS sequence"/>
</dbReference>
<feature type="domain" description="Trichome birefringence-like C-terminal" evidence="2">
    <location>
        <begin position="1"/>
        <end position="23"/>
    </location>
</feature>
<evidence type="ECO:0000259" key="2">
    <source>
        <dbReference type="Pfam" id="PF13839"/>
    </source>
</evidence>
<protein>
    <recommendedName>
        <fullName evidence="2">Trichome birefringence-like C-terminal domain-containing protein</fullName>
    </recommendedName>
</protein>
<evidence type="ECO:0000313" key="3">
    <source>
        <dbReference type="EMBL" id="KHN18908.1"/>
    </source>
</evidence>
<organism evidence="3">
    <name type="scientific">Glycine soja</name>
    <name type="common">Wild soybean</name>
    <dbReference type="NCBI Taxonomy" id="3848"/>
    <lineage>
        <taxon>Eukaryota</taxon>
        <taxon>Viridiplantae</taxon>
        <taxon>Streptophyta</taxon>
        <taxon>Embryophyta</taxon>
        <taxon>Tracheophyta</taxon>
        <taxon>Spermatophyta</taxon>
        <taxon>Magnoliopsida</taxon>
        <taxon>eudicotyledons</taxon>
        <taxon>Gunneridae</taxon>
        <taxon>Pentapetalae</taxon>
        <taxon>rosids</taxon>
        <taxon>fabids</taxon>
        <taxon>Fabales</taxon>
        <taxon>Fabaceae</taxon>
        <taxon>Papilionoideae</taxon>
        <taxon>50 kb inversion clade</taxon>
        <taxon>NPAAA clade</taxon>
        <taxon>indigoferoid/millettioid clade</taxon>
        <taxon>Phaseoleae</taxon>
        <taxon>Glycine</taxon>
        <taxon>Glycine subgen. Soja</taxon>
    </lineage>
</organism>
<dbReference type="AlphaFoldDB" id="A0A0B2QG35"/>
<proteinExistence type="inferred from homology"/>
<accession>A0A0B2QG35</accession>
<gene>
    <name evidence="3" type="ORF">glysoja_036087</name>
</gene>
<evidence type="ECO:0000256" key="1">
    <source>
        <dbReference type="ARBA" id="ARBA00007727"/>
    </source>
</evidence>
<dbReference type="GO" id="GO:0016740">
    <property type="term" value="F:transferase activity"/>
    <property type="evidence" value="ECO:0007669"/>
    <property type="project" value="InterPro"/>
</dbReference>
<dbReference type="EMBL" id="KN659549">
    <property type="protein sequence ID" value="KHN18908.1"/>
    <property type="molecule type" value="Genomic_DNA"/>
</dbReference>
<comment type="similarity">
    <text evidence="1">Belongs to the PC-esterase family. TBL subfamily.</text>
</comment>
<name>A0A0B2QG35_GLYSO</name>
<reference evidence="3" key="1">
    <citation type="submission" date="2014-07" db="EMBL/GenBank/DDBJ databases">
        <title>Identification of a novel salt tolerance gene in wild soybean by whole-genome sequencing.</title>
        <authorList>
            <person name="Lam H.-M."/>
            <person name="Qi X."/>
            <person name="Li M.-W."/>
            <person name="Liu X."/>
            <person name="Xie M."/>
            <person name="Ni M."/>
            <person name="Xu X."/>
        </authorList>
    </citation>
    <scope>NUCLEOTIDE SEQUENCE [LARGE SCALE GENOMIC DNA]</scope>
    <source>
        <tissue evidence="3">Root</tissue>
    </source>
</reference>
<dbReference type="Pfam" id="PF13839">
    <property type="entry name" value="PC-Esterase"/>
    <property type="match status" value="1"/>
</dbReference>
<dbReference type="InterPro" id="IPR026057">
    <property type="entry name" value="TBL_C"/>
</dbReference>